<dbReference type="KEGG" id="nvi:100121226"/>
<evidence type="ECO:0000313" key="6">
    <source>
        <dbReference type="Proteomes" id="UP000002358"/>
    </source>
</evidence>
<accession>A0A7M7R0W4</accession>
<protein>
    <recommendedName>
        <fullName evidence="7">Tudor domain-containing protein 7</fullName>
    </recommendedName>
</protein>
<dbReference type="RefSeq" id="XP_001604820.2">
    <property type="nucleotide sequence ID" value="XM_001604770.6"/>
</dbReference>
<dbReference type="AlphaFoldDB" id="A0A7M7R0W4"/>
<dbReference type="Gene3D" id="2.30.30.140">
    <property type="match status" value="3"/>
</dbReference>
<evidence type="ECO:0000259" key="3">
    <source>
        <dbReference type="PROSITE" id="PS50137"/>
    </source>
</evidence>
<dbReference type="OrthoDB" id="10034606at2759"/>
<name>A0A7M7R0W4_NASVI</name>
<dbReference type="PROSITE" id="PS50137">
    <property type="entry name" value="DS_RBD"/>
    <property type="match status" value="1"/>
</dbReference>
<dbReference type="SMART" id="SM00333">
    <property type="entry name" value="TUDOR"/>
    <property type="match status" value="3"/>
</dbReference>
<dbReference type="InterPro" id="IPR041966">
    <property type="entry name" value="LOTUS-like"/>
</dbReference>
<sequence>MTNMEAEWKNWASIIRSCIITSKTPLTPLEINRDVKMLEGKDVPYRAFNYQNLEAMLRKVPGLQVFQVNGKTVVKVLPTENTAHIANMVRLQKSSKKKRTIVNRFNAGRRTYANTRPQQTSNNRTNVPNRPSIQNRINTSNNSYSRSFSTEPQRRATPSPTAHNTPTRSNSYDAASTTPTPLMQTPITPPPTPLMQKLVTPPTTSSHQKPQQSKTVSFSSIQSRLSPPPLMQQKVQMPQVPVPKPNLAQRLNVAQQRPIPVPIVDDPRLRLLSYTEARKLPHPVYIDVSVKNDKNIYSAVMVCGKKHSSYPQEAKTKDEAEKLAAKNALSVLMQNTTPQITTEDRSLILKRVLEIIDNHPNGMFESCIVETYVEKYVEALPKNWLKIVDQAVMIDVGANNQAILSPLSRSADGKRSTSPRAHSPLLNQEPDVLQLKDMDEFWLHVYVVYGTTDIWGVIIDEDHSDKIDELAQEMKTWYDVHNSPVPTIVPGKYYAVLDSEYHRVRCIKVDPESQQATVFFIDRGDEDVFPVTRLRSLQSEFCVLPAQSVRLSLTGLEDFAFCEEIQTLLEEMLVDKTVLVKNMKFEPMYNEERYVNPVSAQLEFEEEESVNDKVKQEIMRILDPNTKIGVENTAQQGFISHVSDKAIFVQLKSTGLELFNNLLDKLTRDCFNKSHFKLKPVSRFDPTKIYLTENPEDKKWYRAKITRIINETEAQVMCIDVGNAIQVKKDKLVLLEELSNLLTVYPKQAVQVQLHKISQIDFDRKMAQHLRKLAPRSDLFYFKVVGIYEKVPIVEFYKRTENNYLASLNDTLALEPEIQSKDDEYNNNTKPRIRNVRSSIGTRSEFPLKAPSIPPVDSFFDVHITMAAHPGNFTIQPLLNVPELEKLMVELSNVCNSYNGPPLTPGAVKVGNMYAAKYDDGRWYRAYVSKVISKNVCAVYFCDYGDYRAVTLDLLQPLQNQFYDLPYQAIKAKLHGITPKLKGDWSVKDTLRFNELIVSKKLVSIIKSCDMDNLQSGDTVLSLELIDTTTSEDIYITNVLVNENRADRVDKVNV</sequence>
<dbReference type="Gene3D" id="3.30.160.20">
    <property type="match status" value="1"/>
</dbReference>
<feature type="region of interest" description="Disordered" evidence="2">
    <location>
        <begin position="96"/>
        <end position="226"/>
    </location>
</feature>
<feature type="compositionally biased region" description="Polar residues" evidence="2">
    <location>
        <begin position="201"/>
        <end position="225"/>
    </location>
</feature>
<dbReference type="CDD" id="cd09972">
    <property type="entry name" value="LOTUS_TDRD_OSKAR"/>
    <property type="match status" value="1"/>
</dbReference>
<reference evidence="5" key="1">
    <citation type="submission" date="2021-01" db="UniProtKB">
        <authorList>
            <consortium name="EnsemblMetazoa"/>
        </authorList>
    </citation>
    <scope>IDENTIFICATION</scope>
</reference>
<dbReference type="Gene3D" id="2.40.50.90">
    <property type="match status" value="2"/>
</dbReference>
<dbReference type="FunCoup" id="A0A7M7R0W4">
    <property type="interactions" value="125"/>
</dbReference>
<dbReference type="Pfam" id="PF00567">
    <property type="entry name" value="TUDOR"/>
    <property type="match status" value="3"/>
</dbReference>
<feature type="domain" description="Tudor" evidence="4">
    <location>
        <begin position="907"/>
        <end position="965"/>
    </location>
</feature>
<dbReference type="GO" id="GO:0034587">
    <property type="term" value="P:piRNA processing"/>
    <property type="evidence" value="ECO:0007669"/>
    <property type="project" value="TreeGrafter"/>
</dbReference>
<dbReference type="InterPro" id="IPR035437">
    <property type="entry name" value="SNase_OB-fold_sf"/>
</dbReference>
<feature type="domain" description="DRBM" evidence="3">
    <location>
        <begin position="266"/>
        <end position="334"/>
    </location>
</feature>
<dbReference type="SUPFAM" id="SSF63748">
    <property type="entry name" value="Tudor/PWWP/MBT"/>
    <property type="match status" value="3"/>
</dbReference>
<dbReference type="RefSeq" id="XP_032455667.1">
    <property type="nucleotide sequence ID" value="XM_032599776.1"/>
</dbReference>
<dbReference type="CDD" id="cd20379">
    <property type="entry name" value="Tudor_dTUD-like"/>
    <property type="match status" value="1"/>
</dbReference>
<organism evidence="5 6">
    <name type="scientific">Nasonia vitripennis</name>
    <name type="common">Parasitic wasp</name>
    <dbReference type="NCBI Taxonomy" id="7425"/>
    <lineage>
        <taxon>Eukaryota</taxon>
        <taxon>Metazoa</taxon>
        <taxon>Ecdysozoa</taxon>
        <taxon>Arthropoda</taxon>
        <taxon>Hexapoda</taxon>
        <taxon>Insecta</taxon>
        <taxon>Pterygota</taxon>
        <taxon>Neoptera</taxon>
        <taxon>Endopterygota</taxon>
        <taxon>Hymenoptera</taxon>
        <taxon>Apocrita</taxon>
        <taxon>Proctotrupomorpha</taxon>
        <taxon>Chalcidoidea</taxon>
        <taxon>Pteromalidae</taxon>
        <taxon>Pteromalinae</taxon>
        <taxon>Nasonia</taxon>
    </lineage>
</organism>
<keyword evidence="6" id="KW-1185">Reference proteome</keyword>
<dbReference type="GO" id="GO:0043186">
    <property type="term" value="C:P granule"/>
    <property type="evidence" value="ECO:0007669"/>
    <property type="project" value="TreeGrafter"/>
</dbReference>
<evidence type="ECO:0000313" key="5">
    <source>
        <dbReference type="EnsemblMetazoa" id="XP_032455667"/>
    </source>
</evidence>
<dbReference type="SUPFAM" id="SSF54768">
    <property type="entry name" value="dsRNA-binding domain-like"/>
    <property type="match status" value="1"/>
</dbReference>
<dbReference type="GO" id="GO:0030719">
    <property type="term" value="P:P granule organization"/>
    <property type="evidence" value="ECO:0007669"/>
    <property type="project" value="TreeGrafter"/>
</dbReference>
<feature type="compositionally biased region" description="Polar residues" evidence="2">
    <location>
        <begin position="112"/>
        <end position="186"/>
    </location>
</feature>
<keyword evidence="1" id="KW-0694">RNA-binding</keyword>
<dbReference type="GO" id="GO:0007283">
    <property type="term" value="P:spermatogenesis"/>
    <property type="evidence" value="ECO:0007669"/>
    <property type="project" value="TreeGrafter"/>
</dbReference>
<dbReference type="PANTHER" id="PTHR22948">
    <property type="entry name" value="TUDOR DOMAIN CONTAINING PROTEIN"/>
    <property type="match status" value="1"/>
</dbReference>
<proteinExistence type="predicted"/>
<evidence type="ECO:0000256" key="1">
    <source>
        <dbReference type="PROSITE-ProRule" id="PRU00266"/>
    </source>
</evidence>
<feature type="domain" description="Tudor" evidence="4">
    <location>
        <begin position="683"/>
        <end position="742"/>
    </location>
</feature>
<dbReference type="EnsemblMetazoa" id="XM_032599776">
    <property type="protein sequence ID" value="XP_032455667"/>
    <property type="gene ID" value="LOC100121226"/>
</dbReference>
<dbReference type="Gene3D" id="3.30.420.610">
    <property type="entry name" value="LOTUS domain-like"/>
    <property type="match status" value="1"/>
</dbReference>
<dbReference type="InterPro" id="IPR014720">
    <property type="entry name" value="dsRBD_dom"/>
</dbReference>
<dbReference type="InParanoid" id="A0A7M7R0W4"/>
<evidence type="ECO:0000259" key="4">
    <source>
        <dbReference type="PROSITE" id="PS50304"/>
    </source>
</evidence>
<dbReference type="InterPro" id="IPR002999">
    <property type="entry name" value="Tudor"/>
</dbReference>
<evidence type="ECO:0000256" key="2">
    <source>
        <dbReference type="SAM" id="MobiDB-lite"/>
    </source>
</evidence>
<dbReference type="PROSITE" id="PS50304">
    <property type="entry name" value="TUDOR"/>
    <property type="match status" value="2"/>
</dbReference>
<dbReference type="PANTHER" id="PTHR22948:SF77">
    <property type="entry name" value="SERINE_THREONINE-PROTEIN KINASE 31-LIKE ISOFORM X1"/>
    <property type="match status" value="1"/>
</dbReference>
<dbReference type="GeneID" id="100121226"/>
<dbReference type="EnsemblMetazoa" id="XM_001604770">
    <property type="protein sequence ID" value="XP_001604820"/>
    <property type="gene ID" value="LOC100121226"/>
</dbReference>
<dbReference type="GO" id="GO:0003723">
    <property type="term" value="F:RNA binding"/>
    <property type="evidence" value="ECO:0007669"/>
    <property type="project" value="UniProtKB-UniRule"/>
</dbReference>
<dbReference type="FunFam" id="2.30.30.140:FF:000018">
    <property type="entry name" value="Serine/threonine-protein kinase 31"/>
    <property type="match status" value="1"/>
</dbReference>
<dbReference type="Proteomes" id="UP000002358">
    <property type="component" value="Chromosome 4"/>
</dbReference>
<evidence type="ECO:0008006" key="7">
    <source>
        <dbReference type="Google" id="ProtNLM"/>
    </source>
</evidence>
<dbReference type="InterPro" id="IPR050621">
    <property type="entry name" value="Tudor_domain_containing"/>
</dbReference>